<dbReference type="Gene3D" id="1.10.1740.10">
    <property type="match status" value="1"/>
</dbReference>
<evidence type="ECO:0000313" key="7">
    <source>
        <dbReference type="Proteomes" id="UP000317010"/>
    </source>
</evidence>
<gene>
    <name evidence="6" type="ORF">JN11_01454</name>
</gene>
<dbReference type="Pfam" id="PF08281">
    <property type="entry name" value="Sigma70_r4_2"/>
    <property type="match status" value="1"/>
</dbReference>
<keyword evidence="2" id="KW-0805">Transcription regulation</keyword>
<dbReference type="InterPro" id="IPR007627">
    <property type="entry name" value="RNA_pol_sigma70_r2"/>
</dbReference>
<accession>A0A562UB92</accession>
<dbReference type="GO" id="GO:0016987">
    <property type="term" value="F:sigma factor activity"/>
    <property type="evidence" value="ECO:0007669"/>
    <property type="project" value="UniProtKB-KW"/>
</dbReference>
<keyword evidence="4" id="KW-0804">Transcription</keyword>
<keyword evidence="3" id="KW-0731">Sigma factor</keyword>
<dbReference type="Proteomes" id="UP000317010">
    <property type="component" value="Unassembled WGS sequence"/>
</dbReference>
<dbReference type="InterPro" id="IPR000792">
    <property type="entry name" value="Tscrpt_reg_LuxR_C"/>
</dbReference>
<evidence type="ECO:0000313" key="6">
    <source>
        <dbReference type="EMBL" id="TWJ02481.1"/>
    </source>
</evidence>
<dbReference type="PANTHER" id="PTHR43133">
    <property type="entry name" value="RNA POLYMERASE ECF-TYPE SIGMA FACTO"/>
    <property type="match status" value="1"/>
</dbReference>
<dbReference type="PRINTS" id="PR00038">
    <property type="entry name" value="HTHLUXR"/>
</dbReference>
<dbReference type="EMBL" id="VLLI01000003">
    <property type="protein sequence ID" value="TWJ02481.1"/>
    <property type="molecule type" value="Genomic_DNA"/>
</dbReference>
<dbReference type="InterPro" id="IPR036388">
    <property type="entry name" value="WH-like_DNA-bd_sf"/>
</dbReference>
<protein>
    <submittedName>
        <fullName evidence="6">RNA polymerase sigma-70 factor (ECF subfamily)</fullName>
    </submittedName>
</protein>
<evidence type="ECO:0000259" key="5">
    <source>
        <dbReference type="SMART" id="SM00421"/>
    </source>
</evidence>
<dbReference type="SMART" id="SM00421">
    <property type="entry name" value="HTH_LUXR"/>
    <property type="match status" value="1"/>
</dbReference>
<dbReference type="PANTHER" id="PTHR43133:SF46">
    <property type="entry name" value="RNA POLYMERASE SIGMA-70 FACTOR ECF SUBFAMILY"/>
    <property type="match status" value="1"/>
</dbReference>
<dbReference type="InterPro" id="IPR014284">
    <property type="entry name" value="RNA_pol_sigma-70_dom"/>
</dbReference>
<dbReference type="RefSeq" id="WP_144911116.1">
    <property type="nucleotide sequence ID" value="NZ_VLLI01000003.1"/>
</dbReference>
<evidence type="ECO:0000256" key="3">
    <source>
        <dbReference type="ARBA" id="ARBA00023082"/>
    </source>
</evidence>
<dbReference type="AlphaFoldDB" id="A0A562UB92"/>
<proteinExistence type="inferred from homology"/>
<reference evidence="6 7" key="1">
    <citation type="submission" date="2019-07" db="EMBL/GenBank/DDBJ databases">
        <title>Genomic Encyclopedia of Archaeal and Bacterial Type Strains, Phase II (KMG-II): from individual species to whole genera.</title>
        <authorList>
            <person name="Goeker M."/>
        </authorList>
    </citation>
    <scope>NUCLEOTIDE SEQUENCE [LARGE SCALE GENOMIC DNA]</scope>
    <source>
        <strain evidence="6 7">ATCC BAA-1854</strain>
    </source>
</reference>
<evidence type="ECO:0000256" key="1">
    <source>
        <dbReference type="ARBA" id="ARBA00010641"/>
    </source>
</evidence>
<feature type="domain" description="HTH luxR-type" evidence="5">
    <location>
        <begin position="140"/>
        <end position="188"/>
    </location>
</feature>
<comment type="caution">
    <text evidence="6">The sequence shown here is derived from an EMBL/GenBank/DDBJ whole genome shotgun (WGS) entry which is preliminary data.</text>
</comment>
<dbReference type="SUPFAM" id="SSF88946">
    <property type="entry name" value="Sigma2 domain of RNA polymerase sigma factors"/>
    <property type="match status" value="1"/>
</dbReference>
<dbReference type="InterPro" id="IPR013324">
    <property type="entry name" value="RNA_pol_sigma_r3/r4-like"/>
</dbReference>
<dbReference type="OrthoDB" id="665981at2"/>
<dbReference type="InterPro" id="IPR014327">
    <property type="entry name" value="RNA_pol_sigma70_bacteroid"/>
</dbReference>
<comment type="similarity">
    <text evidence="1">Belongs to the sigma-70 factor family. ECF subfamily.</text>
</comment>
<keyword evidence="7" id="KW-1185">Reference proteome</keyword>
<organism evidence="6 7">
    <name type="scientific">Mucilaginibacter frigoritolerans</name>
    <dbReference type="NCBI Taxonomy" id="652788"/>
    <lineage>
        <taxon>Bacteria</taxon>
        <taxon>Pseudomonadati</taxon>
        <taxon>Bacteroidota</taxon>
        <taxon>Sphingobacteriia</taxon>
        <taxon>Sphingobacteriales</taxon>
        <taxon>Sphingobacteriaceae</taxon>
        <taxon>Mucilaginibacter</taxon>
    </lineage>
</organism>
<dbReference type="NCBIfam" id="TIGR02937">
    <property type="entry name" value="sigma70-ECF"/>
    <property type="match status" value="1"/>
</dbReference>
<dbReference type="Pfam" id="PF04542">
    <property type="entry name" value="Sigma70_r2"/>
    <property type="match status" value="1"/>
</dbReference>
<dbReference type="GO" id="GO:0003677">
    <property type="term" value="F:DNA binding"/>
    <property type="evidence" value="ECO:0007669"/>
    <property type="project" value="InterPro"/>
</dbReference>
<dbReference type="InterPro" id="IPR013249">
    <property type="entry name" value="RNA_pol_sigma70_r4_t2"/>
</dbReference>
<evidence type="ECO:0000256" key="2">
    <source>
        <dbReference type="ARBA" id="ARBA00023015"/>
    </source>
</evidence>
<sequence length="193" mass="22922">MSDFTKLSDDELLDLLRQDKLSAFKEIYSRYWKKLYAESYKRLKSKEQAEEITQEIFTNFWIKRNTIQITTTVGGYLHLAVTNQVIDQYRKELVRDKYREAFKVIHTETDTSTEDTIMLKELAYTIEAEVNQLPDKCRSVYHLSRNEHKTNKEIALYLGISEKTVENHLTKALKKLRVGLSHYLLIFLLFFLK</sequence>
<dbReference type="SUPFAM" id="SSF88659">
    <property type="entry name" value="Sigma3 and sigma4 domains of RNA polymerase sigma factors"/>
    <property type="match status" value="1"/>
</dbReference>
<dbReference type="NCBIfam" id="TIGR02985">
    <property type="entry name" value="Sig70_bacteroi1"/>
    <property type="match status" value="1"/>
</dbReference>
<dbReference type="Gene3D" id="1.10.10.10">
    <property type="entry name" value="Winged helix-like DNA-binding domain superfamily/Winged helix DNA-binding domain"/>
    <property type="match status" value="1"/>
</dbReference>
<dbReference type="GO" id="GO:0006352">
    <property type="term" value="P:DNA-templated transcription initiation"/>
    <property type="evidence" value="ECO:0007669"/>
    <property type="project" value="InterPro"/>
</dbReference>
<dbReference type="InterPro" id="IPR039425">
    <property type="entry name" value="RNA_pol_sigma-70-like"/>
</dbReference>
<name>A0A562UB92_9SPHI</name>
<dbReference type="InterPro" id="IPR013325">
    <property type="entry name" value="RNA_pol_sigma_r2"/>
</dbReference>
<evidence type="ECO:0000256" key="4">
    <source>
        <dbReference type="ARBA" id="ARBA00023163"/>
    </source>
</evidence>